<dbReference type="RefSeq" id="WP_062124146.1">
    <property type="nucleotide sequence ID" value="NZ_BAZW01000011.1"/>
</dbReference>
<dbReference type="EMBL" id="BAZW01000011">
    <property type="protein sequence ID" value="GAO29686.1"/>
    <property type="molecule type" value="Genomic_DNA"/>
</dbReference>
<name>A0A0E9LX28_9BACT</name>
<keyword evidence="3" id="KW-1185">Reference proteome</keyword>
<protein>
    <recommendedName>
        <fullName evidence="1">Type I restriction enzyme R protein N-terminal domain-containing protein</fullName>
    </recommendedName>
</protein>
<organism evidence="2 3">
    <name type="scientific">Geofilum rubicundum JCM 15548</name>
    <dbReference type="NCBI Taxonomy" id="1236989"/>
    <lineage>
        <taxon>Bacteria</taxon>
        <taxon>Pseudomonadati</taxon>
        <taxon>Bacteroidota</taxon>
        <taxon>Bacteroidia</taxon>
        <taxon>Marinilabiliales</taxon>
        <taxon>Marinilabiliaceae</taxon>
        <taxon>Geofilum</taxon>
    </lineage>
</organism>
<evidence type="ECO:0000313" key="2">
    <source>
        <dbReference type="EMBL" id="GAO29686.1"/>
    </source>
</evidence>
<feature type="domain" description="Type I restriction enzyme R protein N-terminal" evidence="1">
    <location>
        <begin position="35"/>
        <end position="143"/>
    </location>
</feature>
<dbReference type="InterPro" id="IPR029464">
    <property type="entry name" value="HSDR_N"/>
</dbReference>
<accession>A0A0E9LX28</accession>
<comment type="caution">
    <text evidence="2">The sequence shown here is derived from an EMBL/GenBank/DDBJ whole genome shotgun (WGS) entry which is preliminary data.</text>
</comment>
<dbReference type="OrthoDB" id="9790377at2"/>
<dbReference type="STRING" id="1236989.JCM15548_11903"/>
<sequence>MQALKLPPFDARVKEEKGKKHIFDIIRKKFVVLTPEEWVRQHFIHFMLAAKYPASLMAVERMVVVNGLRQRADIVLYNRQGKPALIVECKAPEVPVNNTTLAQAARYNIPLQVDYLVVTNGMDNYCILLDKTGQNHQVIGQMPDFETINGKTV</sequence>
<evidence type="ECO:0000259" key="1">
    <source>
        <dbReference type="Pfam" id="PF13588"/>
    </source>
</evidence>
<dbReference type="Proteomes" id="UP000032900">
    <property type="component" value="Unassembled WGS sequence"/>
</dbReference>
<dbReference type="Gene3D" id="3.90.1570.30">
    <property type="match status" value="1"/>
</dbReference>
<dbReference type="Pfam" id="PF13588">
    <property type="entry name" value="HSDR_N_2"/>
    <property type="match status" value="1"/>
</dbReference>
<reference evidence="2 3" key="1">
    <citation type="journal article" date="2015" name="Microbes Environ.">
        <title>Distribution and evolution of nitrogen fixation genes in the phylum bacteroidetes.</title>
        <authorList>
            <person name="Inoue J."/>
            <person name="Oshima K."/>
            <person name="Suda W."/>
            <person name="Sakamoto M."/>
            <person name="Iino T."/>
            <person name="Noda S."/>
            <person name="Hongoh Y."/>
            <person name="Hattori M."/>
            <person name="Ohkuma M."/>
        </authorList>
    </citation>
    <scope>NUCLEOTIDE SEQUENCE [LARGE SCALE GENOMIC DNA]</scope>
    <source>
        <strain evidence="2">JCM 15548</strain>
    </source>
</reference>
<evidence type="ECO:0000313" key="3">
    <source>
        <dbReference type="Proteomes" id="UP000032900"/>
    </source>
</evidence>
<dbReference type="AlphaFoldDB" id="A0A0E9LX28"/>
<gene>
    <name evidence="2" type="ORF">JCM15548_11903</name>
</gene>
<proteinExistence type="predicted"/>